<evidence type="ECO:0000256" key="1">
    <source>
        <dbReference type="ARBA" id="ARBA00023239"/>
    </source>
</evidence>
<dbReference type="SUPFAM" id="SSF50685">
    <property type="entry name" value="Barwin-like endoglucanases"/>
    <property type="match status" value="1"/>
</dbReference>
<dbReference type="NCBIfam" id="TIGR00413">
    <property type="entry name" value="rlpA"/>
    <property type="match status" value="1"/>
</dbReference>
<dbReference type="Gene3D" id="2.40.40.10">
    <property type="entry name" value="RlpA-like domain"/>
    <property type="match status" value="1"/>
</dbReference>
<sequence>MASLEWSGKLARSIAICLMLLTVHTLPLLAADKTVEKAVETPVAATSAVAEQKPSLVKKLVGIASYYAKKFHGRRTTSGERYHPEGMTAAHQSLPLGTKVLVRNLANDKEVTVVVNDRCAKKSTPFIDLSRAAARKLGFLGAGKAKVAIIPLTEDES</sequence>
<dbReference type="GO" id="GO:0071555">
    <property type="term" value="P:cell wall organization"/>
    <property type="evidence" value="ECO:0007669"/>
    <property type="project" value="UniProtKB-KW"/>
</dbReference>
<dbReference type="InterPro" id="IPR012997">
    <property type="entry name" value="RplA"/>
</dbReference>
<dbReference type="EMBL" id="BLXX01000005">
    <property type="protein sequence ID" value="GFO59832.1"/>
    <property type="molecule type" value="Genomic_DNA"/>
</dbReference>
<dbReference type="Proteomes" id="UP000556026">
    <property type="component" value="Unassembled WGS sequence"/>
</dbReference>
<dbReference type="InterPro" id="IPR034718">
    <property type="entry name" value="RlpA"/>
</dbReference>
<reference evidence="7" key="1">
    <citation type="submission" date="2020-06" db="EMBL/GenBank/DDBJ databases">
        <title>Draft genomic sequence of Geomonas sp. Red330.</title>
        <authorList>
            <person name="Itoh H."/>
            <person name="Zhenxing X."/>
            <person name="Ushijima N."/>
            <person name="Masuda Y."/>
            <person name="Shiratori Y."/>
            <person name="Senoo K."/>
        </authorList>
    </citation>
    <scope>NUCLEOTIDE SEQUENCE [LARGE SCALE GENOMIC DNA]</scope>
    <source>
        <strain evidence="7">Red330</strain>
    </source>
</reference>
<evidence type="ECO:0000313" key="6">
    <source>
        <dbReference type="EMBL" id="GFO59832.1"/>
    </source>
</evidence>
<protein>
    <recommendedName>
        <fullName evidence="3">Probable endolytic peptidoglycan transglycosylase RlpA</fullName>
        <ecNumber evidence="3">4.2.2.-</ecNumber>
    </recommendedName>
</protein>
<keyword evidence="2 3" id="KW-0961">Cell wall biogenesis/degradation</keyword>
<comment type="caution">
    <text evidence="6">The sequence shown here is derived from an EMBL/GenBank/DDBJ whole genome shotgun (WGS) entry which is preliminary data.</text>
</comment>
<accession>A0A6V8MIN5</accession>
<dbReference type="InterPro" id="IPR036908">
    <property type="entry name" value="RlpA-like_sf"/>
</dbReference>
<dbReference type="GO" id="GO:0000270">
    <property type="term" value="P:peptidoglycan metabolic process"/>
    <property type="evidence" value="ECO:0007669"/>
    <property type="project" value="UniProtKB-UniRule"/>
</dbReference>
<evidence type="ECO:0000256" key="4">
    <source>
        <dbReference type="RuleBase" id="RU003495"/>
    </source>
</evidence>
<dbReference type="AlphaFoldDB" id="A0A6V8MIN5"/>
<dbReference type="CDD" id="cd22268">
    <property type="entry name" value="DPBB_RlpA-like"/>
    <property type="match status" value="1"/>
</dbReference>
<comment type="similarity">
    <text evidence="3 4">Belongs to the RlpA family.</text>
</comment>
<evidence type="ECO:0000256" key="3">
    <source>
        <dbReference type="HAMAP-Rule" id="MF_02071"/>
    </source>
</evidence>
<name>A0A6V8MIN5_9BACT</name>
<proteinExistence type="inferred from homology"/>
<dbReference type="RefSeq" id="WP_183354652.1">
    <property type="nucleotide sequence ID" value="NZ_BLXX01000005.1"/>
</dbReference>
<evidence type="ECO:0000259" key="5">
    <source>
        <dbReference type="Pfam" id="PF03330"/>
    </source>
</evidence>
<dbReference type="Pfam" id="PF03330">
    <property type="entry name" value="DPBB_1"/>
    <property type="match status" value="1"/>
</dbReference>
<dbReference type="PANTHER" id="PTHR34183">
    <property type="entry name" value="ENDOLYTIC PEPTIDOGLYCAN TRANSGLYCOSYLASE RLPA"/>
    <property type="match status" value="1"/>
</dbReference>
<dbReference type="GO" id="GO:0008932">
    <property type="term" value="F:lytic endotransglycosylase activity"/>
    <property type="evidence" value="ECO:0007669"/>
    <property type="project" value="UniProtKB-UniRule"/>
</dbReference>
<evidence type="ECO:0000313" key="7">
    <source>
        <dbReference type="Proteomes" id="UP000556026"/>
    </source>
</evidence>
<keyword evidence="1 3" id="KW-0456">Lyase</keyword>
<dbReference type="InterPro" id="IPR009009">
    <property type="entry name" value="RlpA-like_DPBB"/>
</dbReference>
<feature type="domain" description="RlpA-like protein double-psi beta-barrel" evidence="5">
    <location>
        <begin position="61"/>
        <end position="148"/>
    </location>
</feature>
<dbReference type="PANTHER" id="PTHR34183:SF8">
    <property type="entry name" value="ENDOLYTIC PEPTIDOGLYCAN TRANSGLYCOSYLASE RLPA-RELATED"/>
    <property type="match status" value="1"/>
</dbReference>
<organism evidence="6 7">
    <name type="scientific">Geomonas silvestris</name>
    <dbReference type="NCBI Taxonomy" id="2740184"/>
    <lineage>
        <taxon>Bacteria</taxon>
        <taxon>Pseudomonadati</taxon>
        <taxon>Thermodesulfobacteriota</taxon>
        <taxon>Desulfuromonadia</taxon>
        <taxon>Geobacterales</taxon>
        <taxon>Geobacteraceae</taxon>
        <taxon>Geomonas</taxon>
    </lineage>
</organism>
<dbReference type="EC" id="4.2.2.-" evidence="3"/>
<keyword evidence="7" id="KW-1185">Reference proteome</keyword>
<evidence type="ECO:0000256" key="2">
    <source>
        <dbReference type="ARBA" id="ARBA00023316"/>
    </source>
</evidence>
<comment type="function">
    <text evidence="3">Lytic transglycosylase with a strong preference for naked glycan strands that lack stem peptides.</text>
</comment>
<gene>
    <name evidence="3" type="primary">rlpA</name>
    <name evidence="6" type="ORF">GMST_21570</name>
</gene>
<dbReference type="HAMAP" id="MF_02071">
    <property type="entry name" value="RlpA"/>
    <property type="match status" value="1"/>
</dbReference>